<name>A0A1A9I3P4_9BACT</name>
<dbReference type="KEGG" id="nia:A8C56_10245"/>
<accession>A0A1A9I3P4</accession>
<evidence type="ECO:0000256" key="1">
    <source>
        <dbReference type="SAM" id="Phobius"/>
    </source>
</evidence>
<reference evidence="2 3" key="1">
    <citation type="submission" date="2016-05" db="EMBL/GenBank/DDBJ databases">
        <title>Niabella ginsenosidivorans BS26 whole genome sequencing.</title>
        <authorList>
            <person name="Im W.T."/>
            <person name="Siddiqi M.Z."/>
        </authorList>
    </citation>
    <scope>NUCLEOTIDE SEQUENCE [LARGE SCALE GENOMIC DNA]</scope>
    <source>
        <strain evidence="2 3">BS26</strain>
    </source>
</reference>
<keyword evidence="1" id="KW-0472">Membrane</keyword>
<dbReference type="EMBL" id="CP015772">
    <property type="protein sequence ID" value="ANH81311.1"/>
    <property type="molecule type" value="Genomic_DNA"/>
</dbReference>
<evidence type="ECO:0000313" key="3">
    <source>
        <dbReference type="Proteomes" id="UP000077667"/>
    </source>
</evidence>
<evidence type="ECO:0000313" key="2">
    <source>
        <dbReference type="EMBL" id="ANH81311.1"/>
    </source>
</evidence>
<evidence type="ECO:0008006" key="4">
    <source>
        <dbReference type="Google" id="ProtNLM"/>
    </source>
</evidence>
<dbReference type="Proteomes" id="UP000077667">
    <property type="component" value="Chromosome"/>
</dbReference>
<dbReference type="RefSeq" id="WP_067755375.1">
    <property type="nucleotide sequence ID" value="NZ_CP015772.1"/>
</dbReference>
<keyword evidence="1" id="KW-0812">Transmembrane</keyword>
<dbReference type="OrthoDB" id="664124at2"/>
<keyword evidence="3" id="KW-1185">Reference proteome</keyword>
<dbReference type="STRING" id="1176587.A8C56_10245"/>
<proteinExistence type="predicted"/>
<keyword evidence="1" id="KW-1133">Transmembrane helix</keyword>
<organism evidence="2 3">
    <name type="scientific">Niabella ginsenosidivorans</name>
    <dbReference type="NCBI Taxonomy" id="1176587"/>
    <lineage>
        <taxon>Bacteria</taxon>
        <taxon>Pseudomonadati</taxon>
        <taxon>Bacteroidota</taxon>
        <taxon>Chitinophagia</taxon>
        <taxon>Chitinophagales</taxon>
        <taxon>Chitinophagaceae</taxon>
        <taxon>Niabella</taxon>
    </lineage>
</organism>
<feature type="transmembrane region" description="Helical" evidence="1">
    <location>
        <begin position="171"/>
        <end position="188"/>
    </location>
</feature>
<dbReference type="AlphaFoldDB" id="A0A1A9I3P4"/>
<protein>
    <recommendedName>
        <fullName evidence="4">CCDC81-like prokaryotic HU domain-containing protein</fullName>
    </recommendedName>
</protein>
<sequence>MFSLLATYLYQHKKLTLPGIGHFELVPKNAAASYDSIEAPGWTIHFTENKTAASDENPDSLYHFLSTEETLSKEEAREQFEEFARNVLVKLSDNETVHWEDVGILEKPDERIAFTPANQAASVFTGITAQKISRDHTEVNHPVLMGDKETSSGEIRAHYLPETGSGKNNKTVWIVLAVAVIAATVFFLKNGCTLQSAGNHQKAGIQKSSETYKLK</sequence>
<gene>
    <name evidence="2" type="ORF">A8C56_10245</name>
</gene>